<evidence type="ECO:0000256" key="1">
    <source>
        <dbReference type="SAM" id="Phobius"/>
    </source>
</evidence>
<organism evidence="2 3">
    <name type="scientific">Terfezia boudieri ATCC MYA-4762</name>
    <dbReference type="NCBI Taxonomy" id="1051890"/>
    <lineage>
        <taxon>Eukaryota</taxon>
        <taxon>Fungi</taxon>
        <taxon>Dikarya</taxon>
        <taxon>Ascomycota</taxon>
        <taxon>Pezizomycotina</taxon>
        <taxon>Pezizomycetes</taxon>
        <taxon>Pezizales</taxon>
        <taxon>Pezizaceae</taxon>
        <taxon>Terfezia</taxon>
    </lineage>
</organism>
<feature type="transmembrane region" description="Helical" evidence="1">
    <location>
        <begin position="9"/>
        <end position="28"/>
    </location>
</feature>
<protein>
    <submittedName>
        <fullName evidence="2">Uncharacterized protein</fullName>
    </submittedName>
</protein>
<keyword evidence="1" id="KW-0472">Membrane</keyword>
<proteinExistence type="predicted"/>
<gene>
    <name evidence="2" type="ORF">L211DRAFT_439539</name>
</gene>
<dbReference type="InParanoid" id="A0A3N4LLG3"/>
<reference evidence="2 3" key="1">
    <citation type="journal article" date="2018" name="Nat. Ecol. Evol.">
        <title>Pezizomycetes genomes reveal the molecular basis of ectomycorrhizal truffle lifestyle.</title>
        <authorList>
            <person name="Murat C."/>
            <person name="Payen T."/>
            <person name="Noel B."/>
            <person name="Kuo A."/>
            <person name="Morin E."/>
            <person name="Chen J."/>
            <person name="Kohler A."/>
            <person name="Krizsan K."/>
            <person name="Balestrini R."/>
            <person name="Da Silva C."/>
            <person name="Montanini B."/>
            <person name="Hainaut M."/>
            <person name="Levati E."/>
            <person name="Barry K.W."/>
            <person name="Belfiori B."/>
            <person name="Cichocki N."/>
            <person name="Clum A."/>
            <person name="Dockter R.B."/>
            <person name="Fauchery L."/>
            <person name="Guy J."/>
            <person name="Iotti M."/>
            <person name="Le Tacon F."/>
            <person name="Lindquist E.A."/>
            <person name="Lipzen A."/>
            <person name="Malagnac F."/>
            <person name="Mello A."/>
            <person name="Molinier V."/>
            <person name="Miyauchi S."/>
            <person name="Poulain J."/>
            <person name="Riccioni C."/>
            <person name="Rubini A."/>
            <person name="Sitrit Y."/>
            <person name="Splivallo R."/>
            <person name="Traeger S."/>
            <person name="Wang M."/>
            <person name="Zifcakova L."/>
            <person name="Wipf D."/>
            <person name="Zambonelli A."/>
            <person name="Paolocci F."/>
            <person name="Nowrousian M."/>
            <person name="Ottonello S."/>
            <person name="Baldrian P."/>
            <person name="Spatafora J.W."/>
            <person name="Henrissat B."/>
            <person name="Nagy L.G."/>
            <person name="Aury J.M."/>
            <person name="Wincker P."/>
            <person name="Grigoriev I.V."/>
            <person name="Bonfante P."/>
            <person name="Martin F.M."/>
        </authorList>
    </citation>
    <scope>NUCLEOTIDE SEQUENCE [LARGE SCALE GENOMIC DNA]</scope>
    <source>
        <strain evidence="2 3">ATCC MYA-4762</strain>
    </source>
</reference>
<evidence type="ECO:0000313" key="2">
    <source>
        <dbReference type="EMBL" id="RPB21511.1"/>
    </source>
</evidence>
<accession>A0A3N4LLG3</accession>
<dbReference type="EMBL" id="ML121559">
    <property type="protein sequence ID" value="RPB21511.1"/>
    <property type="molecule type" value="Genomic_DNA"/>
</dbReference>
<keyword evidence="3" id="KW-1185">Reference proteome</keyword>
<keyword evidence="1" id="KW-0812">Transmembrane</keyword>
<keyword evidence="1" id="KW-1133">Transmembrane helix</keyword>
<feature type="transmembrane region" description="Helical" evidence="1">
    <location>
        <begin position="48"/>
        <end position="69"/>
    </location>
</feature>
<sequence length="71" mass="8346">MVRGLTGRLILIVFFLLFSNSFGLPMYVTLPPILHLTQLFTTHLFGRWMLRFICCGAWVAWFNVDYLLLHN</sequence>
<dbReference type="Proteomes" id="UP000267821">
    <property type="component" value="Unassembled WGS sequence"/>
</dbReference>
<evidence type="ECO:0000313" key="3">
    <source>
        <dbReference type="Proteomes" id="UP000267821"/>
    </source>
</evidence>
<name>A0A3N4LLG3_9PEZI</name>
<dbReference type="AlphaFoldDB" id="A0A3N4LLG3"/>